<comment type="caution">
    <text evidence="1">The sequence shown here is derived from an EMBL/GenBank/DDBJ whole genome shotgun (WGS) entry which is preliminary data.</text>
</comment>
<keyword evidence="2" id="KW-1185">Reference proteome</keyword>
<proteinExistence type="predicted"/>
<evidence type="ECO:0000313" key="1">
    <source>
        <dbReference type="EMBL" id="MED1567173.1"/>
    </source>
</evidence>
<dbReference type="EMBL" id="JARMDB010000009">
    <property type="protein sequence ID" value="MED1567173.1"/>
    <property type="molecule type" value="Genomic_DNA"/>
</dbReference>
<protein>
    <submittedName>
        <fullName evidence="1">Uncharacterized protein</fullName>
    </submittedName>
</protein>
<dbReference type="RefSeq" id="WP_327902618.1">
    <property type="nucleotide sequence ID" value="NZ_JARLXZ010000009.1"/>
</dbReference>
<evidence type="ECO:0000313" key="2">
    <source>
        <dbReference type="Proteomes" id="UP001309448"/>
    </source>
</evidence>
<dbReference type="Proteomes" id="UP001309448">
    <property type="component" value="Unassembled WGS sequence"/>
</dbReference>
<accession>A0ABU6MXC1</accession>
<dbReference type="SUPFAM" id="SSF51161">
    <property type="entry name" value="Trimeric LpxA-like enzymes"/>
    <property type="match status" value="1"/>
</dbReference>
<sequence length="106" mass="12667">MNIKMNSPTSKMYTPFSKNKNNEMIEKNKMIIDNEVIEKNKMIADNEVIGNNKMIADNEVTGNNKMIADNEVIEKMKKYLFLRKYRMSYIMLFQMEFKLLIRMKIN</sequence>
<reference evidence="1 2" key="1">
    <citation type="submission" date="2023-03" db="EMBL/GenBank/DDBJ databases">
        <title>Bacillus Genome Sequencing.</title>
        <authorList>
            <person name="Dunlap C."/>
        </authorList>
    </citation>
    <scope>NUCLEOTIDE SEQUENCE [LARGE SCALE GENOMIC DNA]</scope>
    <source>
        <strain evidence="1 2">B-615</strain>
    </source>
</reference>
<name>A0ABU6MXC1_9BACI</name>
<dbReference type="InterPro" id="IPR011004">
    <property type="entry name" value="Trimer_LpxA-like_sf"/>
</dbReference>
<organism evidence="1 2">
    <name type="scientific">Bacillus paramycoides</name>
    <dbReference type="NCBI Taxonomy" id="2026194"/>
    <lineage>
        <taxon>Bacteria</taxon>
        <taxon>Bacillati</taxon>
        <taxon>Bacillota</taxon>
        <taxon>Bacilli</taxon>
        <taxon>Bacillales</taxon>
        <taxon>Bacillaceae</taxon>
        <taxon>Bacillus</taxon>
        <taxon>Bacillus cereus group</taxon>
    </lineage>
</organism>
<gene>
    <name evidence="1" type="ORF">P4U88_14680</name>
</gene>